<evidence type="ECO:0000313" key="9">
    <source>
        <dbReference type="EMBL" id="MBC3805060.1"/>
    </source>
</evidence>
<dbReference type="SMART" id="SM00728">
    <property type="entry name" value="ChW"/>
    <property type="match status" value="3"/>
</dbReference>
<evidence type="ECO:0000256" key="3">
    <source>
        <dbReference type="ARBA" id="ARBA00022801"/>
    </source>
</evidence>
<protein>
    <submittedName>
        <fullName evidence="9">S8 family serine peptidase</fullName>
    </submittedName>
</protein>
<keyword evidence="10" id="KW-1185">Reference proteome</keyword>
<dbReference type="SUPFAM" id="SSF52743">
    <property type="entry name" value="Subtilisin-like"/>
    <property type="match status" value="1"/>
</dbReference>
<comment type="similarity">
    <text evidence="1 5 6">Belongs to the peptidase S8 family.</text>
</comment>
<comment type="caution">
    <text evidence="9">The sequence shown here is derived from an EMBL/GenBank/DDBJ whole genome shotgun (WGS) entry which is preliminary data.</text>
</comment>
<feature type="chain" id="PRO_5045950409" evidence="7">
    <location>
        <begin position="27"/>
        <end position="578"/>
    </location>
</feature>
<accession>A0ABR6WXF7</accession>
<reference evidence="9 10" key="1">
    <citation type="journal article" date="2020" name="mSystems">
        <title>Defining Genomic and Predicted Metabolic Features of the Acetobacterium Genus.</title>
        <authorList>
            <person name="Ross D.E."/>
            <person name="Marshall C.W."/>
            <person name="Gulliver D."/>
            <person name="May H.D."/>
            <person name="Norman R.S."/>
        </authorList>
    </citation>
    <scope>NUCLEOTIDE SEQUENCE [LARGE SCALE GENOMIC DNA]</scope>
    <source>
        <strain evidence="9 10">DSM 8238</strain>
    </source>
</reference>
<evidence type="ECO:0000256" key="4">
    <source>
        <dbReference type="ARBA" id="ARBA00022825"/>
    </source>
</evidence>
<keyword evidence="3 5" id="KW-0378">Hydrolase</keyword>
<organism evidence="9 10">
    <name type="scientific">Acetobacterium fimetarium</name>
    <dbReference type="NCBI Taxonomy" id="52691"/>
    <lineage>
        <taxon>Bacteria</taxon>
        <taxon>Bacillati</taxon>
        <taxon>Bacillota</taxon>
        <taxon>Clostridia</taxon>
        <taxon>Eubacteriales</taxon>
        <taxon>Eubacteriaceae</taxon>
        <taxon>Acetobacterium</taxon>
    </lineage>
</organism>
<dbReference type="PROSITE" id="PS51892">
    <property type="entry name" value="SUBTILASE"/>
    <property type="match status" value="1"/>
</dbReference>
<dbReference type="PANTHER" id="PTHR43806">
    <property type="entry name" value="PEPTIDASE S8"/>
    <property type="match status" value="1"/>
</dbReference>
<dbReference type="PANTHER" id="PTHR43806:SF11">
    <property type="entry name" value="CEREVISIN-RELATED"/>
    <property type="match status" value="1"/>
</dbReference>
<dbReference type="Proteomes" id="UP000603234">
    <property type="component" value="Unassembled WGS sequence"/>
</dbReference>
<keyword evidence="4 5" id="KW-0720">Serine protease</keyword>
<dbReference type="PRINTS" id="PR00723">
    <property type="entry name" value="SUBTILISIN"/>
</dbReference>
<proteinExistence type="inferred from homology"/>
<feature type="active site" description="Charge relay system" evidence="5">
    <location>
        <position position="365"/>
    </location>
</feature>
<dbReference type="Gene3D" id="3.40.50.200">
    <property type="entry name" value="Peptidase S8/S53 domain"/>
    <property type="match status" value="1"/>
</dbReference>
<keyword evidence="2 5" id="KW-0645">Protease</keyword>
<evidence type="ECO:0000256" key="7">
    <source>
        <dbReference type="SAM" id="SignalP"/>
    </source>
</evidence>
<dbReference type="RefSeq" id="WP_186842947.1">
    <property type="nucleotide sequence ID" value="NZ_WJBC01000018.1"/>
</dbReference>
<evidence type="ECO:0000256" key="1">
    <source>
        <dbReference type="ARBA" id="ARBA00011073"/>
    </source>
</evidence>
<dbReference type="PROSITE" id="PS00138">
    <property type="entry name" value="SUBTILASE_SER"/>
    <property type="match status" value="1"/>
</dbReference>
<evidence type="ECO:0000256" key="5">
    <source>
        <dbReference type="PROSITE-ProRule" id="PRU01240"/>
    </source>
</evidence>
<dbReference type="Pfam" id="PF07538">
    <property type="entry name" value="ChW"/>
    <property type="match status" value="3"/>
</dbReference>
<dbReference type="PROSITE" id="PS00136">
    <property type="entry name" value="SUBTILASE_ASP"/>
    <property type="match status" value="1"/>
</dbReference>
<dbReference type="InterPro" id="IPR000209">
    <property type="entry name" value="Peptidase_S8/S53_dom"/>
</dbReference>
<name>A0ABR6WXF7_9FIRM</name>
<dbReference type="Pfam" id="PF00082">
    <property type="entry name" value="Peptidase_S8"/>
    <property type="match status" value="1"/>
</dbReference>
<sequence>MKLKKSIVFLLMMALIATTSPLGVFAENQPILNQTASQSMVVQSLDEVSTINENSNIDQEIIVIYKDHQASIGNLSLTTSEIKSGATLSPRVDVIEVNDGIDADSMITELQTNPNVLVAEKNSYLQTTALPDDPDLTTAWQFGRIGTDVTWNQITNSEPIVVAVIDTGLNIQHPDLIGKTVAGYDYVDDTLDIKDIAGHGTKVSGVIAATANNSIGIAGIAGTANVKIAPYRVGGTFEGDTNLSKASICAALYDAASRSDVKVINMSFGWYDASPALETAITNATSAGKVLVSSSGNEGKADNINAGQYSYPASYNGVISVGATTSADTIASYSQYNDQVDLTAPGNAVYTTTSDGSYKAVSGTSFASPVVAGACAVLMAADPSLTSAKVETILKSTAQDFGDAGKDSYYGYGLIKLDDALAALPNTPSITYQTHVQDVGWQGWKTDGELSGTAGQALRLEGIEINVDKKAADLGVKYKTQVENIGWQDYVADGTMSGTYGQSLRLEAIQIELTGADAQLFDVYYQVHAENLGWLGWAKNGDSAGTEGLAYRLEAIRIEIVPKGMKAPGSTATAFVSN</sequence>
<dbReference type="InterPro" id="IPR022398">
    <property type="entry name" value="Peptidase_S8_His-AS"/>
</dbReference>
<dbReference type="EMBL" id="WJBC01000018">
    <property type="protein sequence ID" value="MBC3805060.1"/>
    <property type="molecule type" value="Genomic_DNA"/>
</dbReference>
<gene>
    <name evidence="9" type="ORF">GH808_11525</name>
</gene>
<keyword evidence="7" id="KW-0732">Signal</keyword>
<evidence type="ECO:0000259" key="8">
    <source>
        <dbReference type="Pfam" id="PF00082"/>
    </source>
</evidence>
<evidence type="ECO:0000256" key="6">
    <source>
        <dbReference type="RuleBase" id="RU003355"/>
    </source>
</evidence>
<evidence type="ECO:0000256" key="2">
    <source>
        <dbReference type="ARBA" id="ARBA00022670"/>
    </source>
</evidence>
<feature type="domain" description="Peptidase S8/S53" evidence="8">
    <location>
        <begin position="160"/>
        <end position="413"/>
    </location>
</feature>
<dbReference type="InterPro" id="IPR015500">
    <property type="entry name" value="Peptidase_S8_subtilisin-rel"/>
</dbReference>
<dbReference type="InterPro" id="IPR023828">
    <property type="entry name" value="Peptidase_S8_Ser-AS"/>
</dbReference>
<feature type="signal peptide" evidence="7">
    <location>
        <begin position="1"/>
        <end position="26"/>
    </location>
</feature>
<feature type="active site" description="Charge relay system" evidence="5">
    <location>
        <position position="166"/>
    </location>
</feature>
<dbReference type="InterPro" id="IPR050131">
    <property type="entry name" value="Peptidase_S8_subtilisin-like"/>
</dbReference>
<dbReference type="InterPro" id="IPR036852">
    <property type="entry name" value="Peptidase_S8/S53_dom_sf"/>
</dbReference>
<feature type="active site" description="Charge relay system" evidence="5">
    <location>
        <position position="199"/>
    </location>
</feature>
<dbReference type="InterPro" id="IPR006637">
    <property type="entry name" value="ChW"/>
</dbReference>
<evidence type="ECO:0000313" key="10">
    <source>
        <dbReference type="Proteomes" id="UP000603234"/>
    </source>
</evidence>
<dbReference type="InterPro" id="IPR023827">
    <property type="entry name" value="Peptidase_S8_Asp-AS"/>
</dbReference>
<dbReference type="PROSITE" id="PS00137">
    <property type="entry name" value="SUBTILASE_HIS"/>
    <property type="match status" value="1"/>
</dbReference>